<dbReference type="Proteomes" id="UP000246050">
    <property type="component" value="Unassembled WGS sequence"/>
</dbReference>
<comment type="caution">
    <text evidence="1">The sequence shown here is derived from an EMBL/GenBank/DDBJ whole genome shotgun (WGS) entry which is preliminary data.</text>
</comment>
<sequence>MFPFVDHLSEAVATLDEGGVLTPLADLIRQVYRRAADRHEPELGDDAMSFGTTVWRNLTNLGAAQSAGVDARIEDNSLEILCAGYIVRLYSLQGGTGASVESIRWEGSEARLGGAVENSRHGQLALDDEEQFPDAFAGVVPRKRHVRIAHAGDIDTGEAVAYLGLPRDNRDGGSPWFQVQLWFGQPAPAVLHVVNDSRMNDALRLPGEMPIPELDVQVRPQRRGAGASLSALA</sequence>
<protein>
    <submittedName>
        <fullName evidence="1">Uncharacterized protein</fullName>
    </submittedName>
</protein>
<name>A0A317DPH7_9ACTN</name>
<evidence type="ECO:0000313" key="2">
    <source>
        <dbReference type="Proteomes" id="UP000246050"/>
    </source>
</evidence>
<evidence type="ECO:0000313" key="1">
    <source>
        <dbReference type="EMBL" id="PWR14865.1"/>
    </source>
</evidence>
<reference evidence="1 2" key="1">
    <citation type="submission" date="2018-05" db="EMBL/GenBank/DDBJ databases">
        <title>Micromonosporas from Atacama Desert.</title>
        <authorList>
            <person name="Carro L."/>
            <person name="Golinska P."/>
            <person name="Klenk H.-P."/>
            <person name="Goodfellow M."/>
        </authorList>
    </citation>
    <scope>NUCLEOTIDE SEQUENCE [LARGE SCALE GENOMIC DNA]</scope>
    <source>
        <strain evidence="1 2">4G51</strain>
    </source>
</reference>
<organism evidence="1 2">
    <name type="scientific">Micromonospora sicca</name>
    <dbReference type="NCBI Taxonomy" id="2202420"/>
    <lineage>
        <taxon>Bacteria</taxon>
        <taxon>Bacillati</taxon>
        <taxon>Actinomycetota</taxon>
        <taxon>Actinomycetes</taxon>
        <taxon>Micromonosporales</taxon>
        <taxon>Micromonosporaceae</taxon>
        <taxon>Micromonospora</taxon>
    </lineage>
</organism>
<accession>A0A317DPH7</accession>
<dbReference type="AlphaFoldDB" id="A0A317DPH7"/>
<gene>
    <name evidence="1" type="ORF">DKT69_14025</name>
</gene>
<proteinExistence type="predicted"/>
<dbReference type="EMBL" id="QGKS01000211">
    <property type="protein sequence ID" value="PWR14865.1"/>
    <property type="molecule type" value="Genomic_DNA"/>
</dbReference>